<evidence type="ECO:0000256" key="1">
    <source>
        <dbReference type="SAM" id="Phobius"/>
    </source>
</evidence>
<dbReference type="STRING" id="1620.IV67_GL000770"/>
<keyword evidence="1" id="KW-0472">Membrane</keyword>
<dbReference type="EMBL" id="JQCD01000029">
    <property type="protein sequence ID" value="KRN76510.1"/>
    <property type="molecule type" value="Genomic_DNA"/>
</dbReference>
<evidence type="ECO:0000313" key="2">
    <source>
        <dbReference type="EMBL" id="KRN76510.1"/>
    </source>
</evidence>
<name>A0A0R2JGM9_9LACO</name>
<comment type="caution">
    <text evidence="2">The sequence shown here is derived from an EMBL/GenBank/DDBJ whole genome shotgun (WGS) entry which is preliminary data.</text>
</comment>
<keyword evidence="1" id="KW-1133">Transmembrane helix</keyword>
<evidence type="ECO:0000313" key="3">
    <source>
        <dbReference type="Proteomes" id="UP000051673"/>
    </source>
</evidence>
<dbReference type="AlphaFoldDB" id="A0A0R2JGM9"/>
<reference evidence="2 3" key="1">
    <citation type="journal article" date="2015" name="Genome Announc.">
        <title>Expanding the biotechnology potential of lactobacilli through comparative genomics of 213 strains and associated genera.</title>
        <authorList>
            <person name="Sun Z."/>
            <person name="Harris H.M."/>
            <person name="McCann A."/>
            <person name="Guo C."/>
            <person name="Argimon S."/>
            <person name="Zhang W."/>
            <person name="Yang X."/>
            <person name="Jeffery I.B."/>
            <person name="Cooney J.C."/>
            <person name="Kagawa T.F."/>
            <person name="Liu W."/>
            <person name="Song Y."/>
            <person name="Salvetti E."/>
            <person name="Wrobel A."/>
            <person name="Rasinkangas P."/>
            <person name="Parkhill J."/>
            <person name="Rea M.C."/>
            <person name="O'Sullivan O."/>
            <person name="Ritari J."/>
            <person name="Douillard F.P."/>
            <person name="Paul Ross R."/>
            <person name="Yang R."/>
            <person name="Briner A.E."/>
            <person name="Felis G.E."/>
            <person name="de Vos W.M."/>
            <person name="Barrangou R."/>
            <person name="Klaenhammer T.R."/>
            <person name="Caufield P.W."/>
            <person name="Cui Y."/>
            <person name="Zhang H."/>
            <person name="O'Toole P.W."/>
        </authorList>
    </citation>
    <scope>NUCLEOTIDE SEQUENCE [LARGE SCALE GENOMIC DNA]</scope>
    <source>
        <strain evidence="2 3">DSM 20014</strain>
    </source>
</reference>
<feature type="transmembrane region" description="Helical" evidence="1">
    <location>
        <begin position="96"/>
        <end position="114"/>
    </location>
</feature>
<accession>A0A0R2JGM9</accession>
<sequence>MVKWENVMQKFRTVFWKFWRRLYPALVWLVVIYLYIEIFDFVVSNVAHDDLLDYAQVDPGQFIKTFAVMYAGFIVTTVSILYAAHRLLNLQNDYEIVIGILGMITVFTTLSTLLVEFAGSNIPKPFLVLTLVNVLLSVSLTTTSKLLKWRRKYENVNWREFMHKLLE</sequence>
<keyword evidence="1" id="KW-0812">Transmembrane</keyword>
<dbReference type="PATRIC" id="fig|1620.3.peg.784"/>
<protein>
    <submittedName>
        <fullName evidence="2">Uncharacterized protein</fullName>
    </submittedName>
</protein>
<organism evidence="2 3">
    <name type="scientific">Weissella minor</name>
    <dbReference type="NCBI Taxonomy" id="1620"/>
    <lineage>
        <taxon>Bacteria</taxon>
        <taxon>Bacillati</taxon>
        <taxon>Bacillota</taxon>
        <taxon>Bacilli</taxon>
        <taxon>Lactobacillales</taxon>
        <taxon>Lactobacillaceae</taxon>
        <taxon>Weissella</taxon>
    </lineage>
</organism>
<dbReference type="Proteomes" id="UP000051673">
    <property type="component" value="Unassembled WGS sequence"/>
</dbReference>
<feature type="transmembrane region" description="Helical" evidence="1">
    <location>
        <begin position="21"/>
        <end position="42"/>
    </location>
</feature>
<gene>
    <name evidence="2" type="ORF">IV67_GL000770</name>
</gene>
<feature type="transmembrane region" description="Helical" evidence="1">
    <location>
        <begin position="126"/>
        <end position="147"/>
    </location>
</feature>
<keyword evidence="3" id="KW-1185">Reference proteome</keyword>
<feature type="transmembrane region" description="Helical" evidence="1">
    <location>
        <begin position="62"/>
        <end position="84"/>
    </location>
</feature>
<proteinExistence type="predicted"/>